<dbReference type="PROSITE" id="PS01129">
    <property type="entry name" value="PSI_RLU"/>
    <property type="match status" value="1"/>
</dbReference>
<comment type="similarity">
    <text evidence="1">Belongs to the pseudouridine synthase RluA family.</text>
</comment>
<protein>
    <submittedName>
        <fullName evidence="4">RluA family pseudouridine synthase</fullName>
    </submittedName>
</protein>
<reference evidence="4" key="1">
    <citation type="submission" date="2020-05" db="EMBL/GenBank/DDBJ databases">
        <authorList>
            <person name="Zeng H."/>
            <person name="Chan Y.K."/>
            <person name="Watt R.M."/>
        </authorList>
    </citation>
    <scope>NUCLEOTIDE SEQUENCE</scope>
    <source>
        <strain evidence="4">ATCC 700773</strain>
    </source>
</reference>
<feature type="domain" description="Pseudouridine synthase RsuA/RluA-like" evidence="3">
    <location>
        <begin position="31"/>
        <end position="194"/>
    </location>
</feature>
<dbReference type="CDD" id="cd02869">
    <property type="entry name" value="PseudoU_synth_RluA_like"/>
    <property type="match status" value="1"/>
</dbReference>
<evidence type="ECO:0000313" key="5">
    <source>
        <dbReference type="Proteomes" id="UP000671995"/>
    </source>
</evidence>
<dbReference type="Gene3D" id="3.30.2350.10">
    <property type="entry name" value="Pseudouridine synthase"/>
    <property type="match status" value="1"/>
</dbReference>
<accession>A0A975F200</accession>
<evidence type="ECO:0000256" key="1">
    <source>
        <dbReference type="ARBA" id="ARBA00010876"/>
    </source>
</evidence>
<dbReference type="SUPFAM" id="SSF55120">
    <property type="entry name" value="Pseudouridine synthase"/>
    <property type="match status" value="1"/>
</dbReference>
<evidence type="ECO:0000259" key="3">
    <source>
        <dbReference type="Pfam" id="PF00849"/>
    </source>
</evidence>
<dbReference type="GO" id="GO:0140098">
    <property type="term" value="F:catalytic activity, acting on RNA"/>
    <property type="evidence" value="ECO:0007669"/>
    <property type="project" value="UniProtKB-ARBA"/>
</dbReference>
<evidence type="ECO:0000313" key="4">
    <source>
        <dbReference type="EMBL" id="QTQ12951.1"/>
    </source>
</evidence>
<dbReference type="GO" id="GO:0003723">
    <property type="term" value="F:RNA binding"/>
    <property type="evidence" value="ECO:0007669"/>
    <property type="project" value="InterPro"/>
</dbReference>
<gene>
    <name evidence="4" type="ORF">HRI96_10920</name>
</gene>
<dbReference type="AlphaFoldDB" id="A0A975F200"/>
<organism evidence="4 5">
    <name type="scientific">Treponema parvum</name>
    <dbReference type="NCBI Taxonomy" id="138851"/>
    <lineage>
        <taxon>Bacteria</taxon>
        <taxon>Pseudomonadati</taxon>
        <taxon>Spirochaetota</taxon>
        <taxon>Spirochaetia</taxon>
        <taxon>Spirochaetales</taxon>
        <taxon>Treponemataceae</taxon>
        <taxon>Treponema</taxon>
    </lineage>
</organism>
<sequence>MEIPRVGKKTFRENHGKSGNRRIEILFEDEHIIVVIKPEGMLSVPYAGSSKKTVINTLEDIMHKNGAYSSRHKPYAVHRLDRDTSGVMMFALNETAQRKIMNNWNTMVTERLYRAVAENPARRPLPDTGTIDSPLSYNKYNIGFVPASKNGQSGAKIVPAVTRYKVIARGKTHTLFELSLETGRKNQIRAHLASKGYPLSGDKAYRAKTNPFGRLMLHARTLRFYHPFTNELMTFEAPEPEEWMTFVTKRS</sequence>
<dbReference type="InterPro" id="IPR006145">
    <property type="entry name" value="PsdUridine_synth_RsuA/RluA"/>
</dbReference>
<name>A0A975F200_9SPIR</name>
<dbReference type="Pfam" id="PF00849">
    <property type="entry name" value="PseudoU_synth_2"/>
    <property type="match status" value="1"/>
</dbReference>
<dbReference type="PANTHER" id="PTHR21600">
    <property type="entry name" value="MITOCHONDRIAL RNA PSEUDOURIDINE SYNTHASE"/>
    <property type="match status" value="1"/>
</dbReference>
<dbReference type="GO" id="GO:0000455">
    <property type="term" value="P:enzyme-directed rRNA pseudouridine synthesis"/>
    <property type="evidence" value="ECO:0007669"/>
    <property type="project" value="TreeGrafter"/>
</dbReference>
<dbReference type="PANTHER" id="PTHR21600:SF44">
    <property type="entry name" value="RIBOSOMAL LARGE SUBUNIT PSEUDOURIDINE SYNTHASE D"/>
    <property type="match status" value="1"/>
</dbReference>
<dbReference type="GO" id="GO:0009982">
    <property type="term" value="F:pseudouridine synthase activity"/>
    <property type="evidence" value="ECO:0007669"/>
    <property type="project" value="InterPro"/>
</dbReference>
<dbReference type="EMBL" id="CP054257">
    <property type="protein sequence ID" value="QTQ12951.1"/>
    <property type="molecule type" value="Genomic_DNA"/>
</dbReference>
<dbReference type="InterPro" id="IPR050188">
    <property type="entry name" value="RluA_PseudoU_synthase"/>
</dbReference>
<dbReference type="InterPro" id="IPR020103">
    <property type="entry name" value="PsdUridine_synth_cat_dom_sf"/>
</dbReference>
<dbReference type="InterPro" id="IPR006224">
    <property type="entry name" value="PsdUridine_synth_RluA-like_CS"/>
</dbReference>
<evidence type="ECO:0000256" key="2">
    <source>
        <dbReference type="ARBA" id="ARBA00023235"/>
    </source>
</evidence>
<dbReference type="Proteomes" id="UP000671995">
    <property type="component" value="Chromosome"/>
</dbReference>
<reference evidence="4" key="2">
    <citation type="journal article" date="2021" name="Microbiol. Resour. Announc.">
        <title>Complete Genome Sequences of Three Human Oral Treponema parvum Isolates.</title>
        <authorList>
            <person name="Zeng H."/>
            <person name="Watt R.M."/>
        </authorList>
    </citation>
    <scope>NUCLEOTIDE SEQUENCE</scope>
    <source>
        <strain evidence="4">ATCC 700773</strain>
    </source>
</reference>
<proteinExistence type="inferred from homology"/>
<keyword evidence="2" id="KW-0413">Isomerase</keyword>